<comment type="similarity">
    <text evidence="1">Belongs to the glycosyl hydrolase 8 (cellulase D) family.</text>
</comment>
<accession>A0A1V4SY13</accession>
<dbReference type="InterPro" id="IPR002037">
    <property type="entry name" value="Glyco_hydro_8"/>
</dbReference>
<keyword evidence="2" id="KW-0378">Hydrolase</keyword>
<gene>
    <name evidence="4" type="ORF">CLTHE_05810</name>
</gene>
<evidence type="ECO:0000313" key="5">
    <source>
        <dbReference type="Proteomes" id="UP000191448"/>
    </source>
</evidence>
<evidence type="ECO:0008006" key="6">
    <source>
        <dbReference type="Google" id="ProtNLM"/>
    </source>
</evidence>
<dbReference type="InterPro" id="IPR008928">
    <property type="entry name" value="6-hairpin_glycosidase_sf"/>
</dbReference>
<proteinExistence type="inferred from homology"/>
<dbReference type="EMBL" id="LTAY01000022">
    <property type="protein sequence ID" value="OPX49606.1"/>
    <property type="molecule type" value="Genomic_DNA"/>
</dbReference>
<evidence type="ECO:0000313" key="4">
    <source>
        <dbReference type="EMBL" id="OPX49606.1"/>
    </source>
</evidence>
<dbReference type="Pfam" id="PF01270">
    <property type="entry name" value="Glyco_hydro_8"/>
    <property type="match status" value="1"/>
</dbReference>
<dbReference type="GO" id="GO:0004553">
    <property type="term" value="F:hydrolase activity, hydrolyzing O-glycosyl compounds"/>
    <property type="evidence" value="ECO:0007669"/>
    <property type="project" value="InterPro"/>
</dbReference>
<keyword evidence="3" id="KW-0326">Glycosidase</keyword>
<name>A0A1V4SY13_9CLOT</name>
<dbReference type="Gene3D" id="1.50.10.10">
    <property type="match status" value="1"/>
</dbReference>
<dbReference type="GO" id="GO:0005975">
    <property type="term" value="P:carbohydrate metabolic process"/>
    <property type="evidence" value="ECO:0007669"/>
    <property type="project" value="InterPro"/>
</dbReference>
<evidence type="ECO:0000256" key="1">
    <source>
        <dbReference type="ARBA" id="ARBA00009209"/>
    </source>
</evidence>
<evidence type="ECO:0000256" key="2">
    <source>
        <dbReference type="ARBA" id="ARBA00022801"/>
    </source>
</evidence>
<dbReference type="OrthoDB" id="1779554at2"/>
<dbReference type="Proteomes" id="UP000191448">
    <property type="component" value="Unassembled WGS sequence"/>
</dbReference>
<dbReference type="RefSeq" id="WP_080021923.1">
    <property type="nucleotide sequence ID" value="NZ_LTAY01000022.1"/>
</dbReference>
<comment type="caution">
    <text evidence="4">The sequence shown here is derived from an EMBL/GenBank/DDBJ whole genome shotgun (WGS) entry which is preliminary data.</text>
</comment>
<sequence>MGKKMGIKLGVGLGLALILIVLIGVKALLPYFIPVKIVQTWGNGAPTSREEILYDFIQNHMTTVNGGIKTNYLNEKNDGDITKGDSVLSESEGLMLLYYLERDDKEGFNKTFEYIKNNMLLSNGLISWRVDGDKKSDVSATIDDLRIIKALIMGGEKWNNLKYRYYAIEMANGVYRKLRTENLLVDFNDGQTNSDKVTLCYIDLEALQYLNNIDFKWKSIRVESEKILNGGFISNKVPLYRKYYDIKTKKYDNDENVDMLLNTIILLDKAEVGQNISESLNWIIDKFKTDGAIYVSYNDATGEKTSDIQSTSIYANLLQIAEIENNKELYTLALRKLNAYQVLDKKSKLYGGYGDKKTMQVYSFDNLNALLAYRDVE</sequence>
<dbReference type="SUPFAM" id="SSF48208">
    <property type="entry name" value="Six-hairpin glycosidases"/>
    <property type="match status" value="1"/>
</dbReference>
<reference evidence="4 5" key="1">
    <citation type="submission" date="2016-02" db="EMBL/GenBank/DDBJ databases">
        <title>Genome sequence of Clostridium thermobutyricum DSM 4928.</title>
        <authorList>
            <person name="Poehlein A."/>
            <person name="Daniel R."/>
        </authorList>
    </citation>
    <scope>NUCLEOTIDE SEQUENCE [LARGE SCALE GENOMIC DNA]</scope>
    <source>
        <strain evidence="4 5">DSM 4928</strain>
    </source>
</reference>
<dbReference type="InterPro" id="IPR012341">
    <property type="entry name" value="6hp_glycosidase-like_sf"/>
</dbReference>
<protein>
    <recommendedName>
        <fullName evidence="6">Glycosyl hydrolase family 8</fullName>
    </recommendedName>
</protein>
<dbReference type="AlphaFoldDB" id="A0A1V4SY13"/>
<evidence type="ECO:0000256" key="3">
    <source>
        <dbReference type="ARBA" id="ARBA00023295"/>
    </source>
</evidence>
<organism evidence="4 5">
    <name type="scientific">Clostridium thermobutyricum DSM 4928</name>
    <dbReference type="NCBI Taxonomy" id="1121339"/>
    <lineage>
        <taxon>Bacteria</taxon>
        <taxon>Bacillati</taxon>
        <taxon>Bacillota</taxon>
        <taxon>Clostridia</taxon>
        <taxon>Eubacteriales</taxon>
        <taxon>Clostridiaceae</taxon>
        <taxon>Clostridium</taxon>
    </lineage>
</organism>